<protein>
    <recommendedName>
        <fullName evidence="4">NADP-dependent oxidoreductase domain-containing protein 1</fullName>
    </recommendedName>
</protein>
<organism evidence="6 7">
    <name type="scientific">Gasterosteus aculeatus aculeatus</name>
    <name type="common">three-spined stickleback</name>
    <dbReference type="NCBI Taxonomy" id="481459"/>
    <lineage>
        <taxon>Eukaryota</taxon>
        <taxon>Metazoa</taxon>
        <taxon>Chordata</taxon>
        <taxon>Craniata</taxon>
        <taxon>Vertebrata</taxon>
        <taxon>Euteleostomi</taxon>
        <taxon>Actinopterygii</taxon>
        <taxon>Neopterygii</taxon>
        <taxon>Teleostei</taxon>
        <taxon>Neoteleostei</taxon>
        <taxon>Acanthomorphata</taxon>
        <taxon>Eupercaria</taxon>
        <taxon>Perciformes</taxon>
        <taxon>Cottioidei</taxon>
        <taxon>Gasterosteales</taxon>
        <taxon>Gasterosteidae</taxon>
        <taxon>Gasterosteus</taxon>
    </lineage>
</organism>
<dbReference type="FunFam" id="3.40.50.720:FF:000447">
    <property type="entry name" value="NADP dependent oxidoreductase domain containing 1"/>
    <property type="match status" value="1"/>
</dbReference>
<evidence type="ECO:0000259" key="5">
    <source>
        <dbReference type="Pfam" id="PF03807"/>
    </source>
</evidence>
<reference evidence="6 7" key="1">
    <citation type="journal article" date="2021" name="G3 (Bethesda)">
        <title>Improved contiguity of the threespine stickleback genome using long-read sequencing.</title>
        <authorList>
            <person name="Nath S."/>
            <person name="Shaw D.E."/>
            <person name="White M.A."/>
        </authorList>
    </citation>
    <scope>NUCLEOTIDE SEQUENCE [LARGE SCALE GENOMIC DNA]</scope>
    <source>
        <strain evidence="6 7">Lake Benthic</strain>
    </source>
</reference>
<comment type="function">
    <text evidence="3">Probable oxidoreductase.</text>
</comment>
<dbReference type="AlphaFoldDB" id="A0AAQ4RC28"/>
<dbReference type="Gene3D" id="3.40.50.720">
    <property type="entry name" value="NAD(P)-binding Rossmann-like Domain"/>
    <property type="match status" value="1"/>
</dbReference>
<dbReference type="Ensembl" id="ENSGACT00000031527.1">
    <property type="protein sequence ID" value="ENSGACP00000061266.1"/>
    <property type="gene ID" value="ENSGACG00000007746.2"/>
</dbReference>
<dbReference type="GeneID" id="120833143"/>
<proteinExistence type="inferred from homology"/>
<dbReference type="GO" id="GO:0055129">
    <property type="term" value="P:L-proline biosynthetic process"/>
    <property type="evidence" value="ECO:0007669"/>
    <property type="project" value="TreeGrafter"/>
</dbReference>
<dbReference type="InterPro" id="IPR028939">
    <property type="entry name" value="P5C_Rdtase_cat_N"/>
</dbReference>
<dbReference type="Pfam" id="PF03807">
    <property type="entry name" value="F420_oxidored"/>
    <property type="match status" value="1"/>
</dbReference>
<dbReference type="Proteomes" id="UP000007635">
    <property type="component" value="Chromosome XV"/>
</dbReference>
<comment type="similarity">
    <text evidence="1">Belongs to the pyrroline-5-carboxylate reductase family.</text>
</comment>
<sequence>MMDVSAGLISFSFEAELTEEEKAFIFLRARAAGLTFCGCAHAAFLCKLVHSLRRTIESLGGPSAEGDGDLRVGILGMGQMGKQLLLTLLESGIKPSHIKISSRRPECVVESTRTGVECFFDNRRLGAWAHVLFLCCLPSHLHKVCADLRSHLPTRCLVYSFPSGVPVSRLARLLGHDFTLNPQYDFIACDAADVWLSCSGLIKDLRNPLLIEASCPLTTSGGISVGLTWVSAVLYSLLNICTSSGLGSSDALALINNVLKDKCPNAVQLDARNFSSAASLRTDEPFPWISLTDAQTKETPLLRFLSSSGSTQQCLTAVYTSLLCQPNKTAAI</sequence>
<name>A0AAQ4RC28_GASAC</name>
<dbReference type="GeneTree" id="ENSGT00530000063651"/>
<keyword evidence="2" id="KW-0560">Oxidoreductase</keyword>
<feature type="domain" description="Pyrroline-5-carboxylate reductase catalytic N-terminal" evidence="5">
    <location>
        <begin position="71"/>
        <end position="156"/>
    </location>
</feature>
<evidence type="ECO:0000256" key="2">
    <source>
        <dbReference type="ARBA" id="ARBA00023002"/>
    </source>
</evidence>
<dbReference type="SUPFAM" id="SSF51735">
    <property type="entry name" value="NAD(P)-binding Rossmann-fold domains"/>
    <property type="match status" value="1"/>
</dbReference>
<dbReference type="KEGG" id="gat:120833143"/>
<dbReference type="GO" id="GO:0004735">
    <property type="term" value="F:pyrroline-5-carboxylate reductase activity"/>
    <property type="evidence" value="ECO:0007669"/>
    <property type="project" value="TreeGrafter"/>
</dbReference>
<dbReference type="RefSeq" id="XP_040055947.1">
    <property type="nucleotide sequence ID" value="XM_040200013.1"/>
</dbReference>
<dbReference type="PANTHER" id="PTHR11645">
    <property type="entry name" value="PYRROLINE-5-CARBOXYLATE REDUCTASE"/>
    <property type="match status" value="1"/>
</dbReference>
<dbReference type="CTD" id="122945"/>
<evidence type="ECO:0000313" key="7">
    <source>
        <dbReference type="Proteomes" id="UP000007635"/>
    </source>
</evidence>
<evidence type="ECO:0000256" key="1">
    <source>
        <dbReference type="ARBA" id="ARBA00005525"/>
    </source>
</evidence>
<reference evidence="6" key="2">
    <citation type="submission" date="2025-08" db="UniProtKB">
        <authorList>
            <consortium name="Ensembl"/>
        </authorList>
    </citation>
    <scope>IDENTIFICATION</scope>
</reference>
<dbReference type="PANTHER" id="PTHR11645:SF58">
    <property type="entry name" value="NADP-DEPENDENT OXIDOREDUCTASE DOMAIN-CONTAINING PROTEIN 1"/>
    <property type="match status" value="1"/>
</dbReference>
<accession>A0AAQ4RC28</accession>
<reference evidence="6" key="3">
    <citation type="submission" date="2025-09" db="UniProtKB">
        <authorList>
            <consortium name="Ensembl"/>
        </authorList>
    </citation>
    <scope>IDENTIFICATION</scope>
</reference>
<keyword evidence="7" id="KW-1185">Reference proteome</keyword>
<evidence type="ECO:0000256" key="4">
    <source>
        <dbReference type="ARBA" id="ARBA00072230"/>
    </source>
</evidence>
<evidence type="ECO:0000256" key="3">
    <source>
        <dbReference type="ARBA" id="ARBA00054560"/>
    </source>
</evidence>
<dbReference type="InterPro" id="IPR036291">
    <property type="entry name" value="NAD(P)-bd_dom_sf"/>
</dbReference>
<evidence type="ECO:0000313" key="6">
    <source>
        <dbReference type="Ensembl" id="ENSGACP00000061266.1"/>
    </source>
</evidence>